<proteinExistence type="predicted"/>
<comment type="caution">
    <text evidence="5">The sequence shown here is derived from an EMBL/GenBank/DDBJ whole genome shotgun (WGS) entry which is preliminary data.</text>
</comment>
<name>A0A923MNX2_9BURK</name>
<dbReference type="Pfam" id="PF12833">
    <property type="entry name" value="HTH_18"/>
    <property type="match status" value="1"/>
</dbReference>
<evidence type="ECO:0000259" key="4">
    <source>
        <dbReference type="PROSITE" id="PS01124"/>
    </source>
</evidence>
<accession>A0A923MNX2</accession>
<evidence type="ECO:0000256" key="2">
    <source>
        <dbReference type="ARBA" id="ARBA00023125"/>
    </source>
</evidence>
<gene>
    <name evidence="5" type="ORF">H8N03_01175</name>
</gene>
<protein>
    <submittedName>
        <fullName evidence="5">AraC family transcriptional regulator</fullName>
    </submittedName>
</protein>
<dbReference type="AlphaFoldDB" id="A0A923MNX2"/>
<sequence length="335" mass="36173">MAPAPTVSARVLSLIAAAAQARGVSLARQLHASGIADAVLADPDARVPLATEEALWEQAATACEDPQFGLHAAQSLRPGQFDVLDYAVRTAPTLRESLRRLARYNRLVHDLATFDLQPRGRLLRVEHRLGATRPACPQAAEFTLASLAVIGRQLSPRFAVHAVEFAHAALGDPAAYEQVFGVLPAFSRDVNAVTLDDAMLDAPLPAADPALSRIVTRHAEHLLAALPPAQVSVASRVRQEIAAQLATGPLSLPDAARRLHLSERSLQRQLLQEGVRFAELVDQVRRELALRYVADRGLAIGEVAYLLGFSEPSPFHRAFKRWTGRTPAAARAAAR</sequence>
<keyword evidence="1" id="KW-0805">Transcription regulation</keyword>
<dbReference type="SUPFAM" id="SSF46689">
    <property type="entry name" value="Homeodomain-like"/>
    <property type="match status" value="1"/>
</dbReference>
<dbReference type="Pfam" id="PF12625">
    <property type="entry name" value="Arabinose_bd"/>
    <property type="match status" value="1"/>
</dbReference>
<organism evidence="5 6">
    <name type="scientific">Ramlibacter cellulosilyticus</name>
    <dbReference type="NCBI Taxonomy" id="2764187"/>
    <lineage>
        <taxon>Bacteria</taxon>
        <taxon>Pseudomonadati</taxon>
        <taxon>Pseudomonadota</taxon>
        <taxon>Betaproteobacteria</taxon>
        <taxon>Burkholderiales</taxon>
        <taxon>Comamonadaceae</taxon>
        <taxon>Ramlibacter</taxon>
    </lineage>
</organism>
<dbReference type="GO" id="GO:0003700">
    <property type="term" value="F:DNA-binding transcription factor activity"/>
    <property type="evidence" value="ECO:0007669"/>
    <property type="project" value="InterPro"/>
</dbReference>
<keyword evidence="6" id="KW-1185">Reference proteome</keyword>
<dbReference type="Proteomes" id="UP000608513">
    <property type="component" value="Unassembled WGS sequence"/>
</dbReference>
<dbReference type="PANTHER" id="PTHR47894:SF1">
    <property type="entry name" value="HTH-TYPE TRANSCRIPTIONAL REGULATOR VQSM"/>
    <property type="match status" value="1"/>
</dbReference>
<dbReference type="PROSITE" id="PS01124">
    <property type="entry name" value="HTH_ARAC_FAMILY_2"/>
    <property type="match status" value="1"/>
</dbReference>
<evidence type="ECO:0000313" key="5">
    <source>
        <dbReference type="EMBL" id="MBC5781534.1"/>
    </source>
</evidence>
<dbReference type="PANTHER" id="PTHR47894">
    <property type="entry name" value="HTH-TYPE TRANSCRIPTIONAL REGULATOR GADX"/>
    <property type="match status" value="1"/>
</dbReference>
<dbReference type="InterPro" id="IPR032687">
    <property type="entry name" value="AraC-type_N"/>
</dbReference>
<evidence type="ECO:0000256" key="3">
    <source>
        <dbReference type="ARBA" id="ARBA00023163"/>
    </source>
</evidence>
<evidence type="ECO:0000256" key="1">
    <source>
        <dbReference type="ARBA" id="ARBA00023015"/>
    </source>
</evidence>
<keyword evidence="3" id="KW-0804">Transcription</keyword>
<dbReference type="GO" id="GO:0005829">
    <property type="term" value="C:cytosol"/>
    <property type="evidence" value="ECO:0007669"/>
    <property type="project" value="TreeGrafter"/>
</dbReference>
<dbReference type="RefSeq" id="WP_187074289.1">
    <property type="nucleotide sequence ID" value="NZ_JACORT010000001.1"/>
</dbReference>
<dbReference type="EMBL" id="JACORT010000001">
    <property type="protein sequence ID" value="MBC5781534.1"/>
    <property type="molecule type" value="Genomic_DNA"/>
</dbReference>
<dbReference type="Gene3D" id="1.10.10.60">
    <property type="entry name" value="Homeodomain-like"/>
    <property type="match status" value="1"/>
</dbReference>
<dbReference type="InterPro" id="IPR018060">
    <property type="entry name" value="HTH_AraC"/>
</dbReference>
<reference evidence="5" key="1">
    <citation type="submission" date="2020-08" db="EMBL/GenBank/DDBJ databases">
        <title>Ramlibacter sp. USB13 16S ribosomal RNA gene genome sequencing and assembly.</title>
        <authorList>
            <person name="Kang M."/>
        </authorList>
    </citation>
    <scope>NUCLEOTIDE SEQUENCE</scope>
    <source>
        <strain evidence="5">USB13</strain>
    </source>
</reference>
<feature type="domain" description="HTH araC/xylS-type" evidence="4">
    <location>
        <begin position="235"/>
        <end position="333"/>
    </location>
</feature>
<dbReference type="SMART" id="SM00342">
    <property type="entry name" value="HTH_ARAC"/>
    <property type="match status" value="1"/>
</dbReference>
<keyword evidence="2" id="KW-0238">DNA-binding</keyword>
<evidence type="ECO:0000313" key="6">
    <source>
        <dbReference type="Proteomes" id="UP000608513"/>
    </source>
</evidence>
<dbReference type="GO" id="GO:0000976">
    <property type="term" value="F:transcription cis-regulatory region binding"/>
    <property type="evidence" value="ECO:0007669"/>
    <property type="project" value="TreeGrafter"/>
</dbReference>
<dbReference type="InterPro" id="IPR009057">
    <property type="entry name" value="Homeodomain-like_sf"/>
</dbReference>